<dbReference type="AlphaFoldDB" id="A0A8K1CHR4"/>
<evidence type="ECO:0000313" key="2">
    <source>
        <dbReference type="Proteomes" id="UP000794436"/>
    </source>
</evidence>
<name>A0A8K1CHR4_PYTOL</name>
<proteinExistence type="predicted"/>
<comment type="caution">
    <text evidence="1">The sequence shown here is derived from an EMBL/GenBank/DDBJ whole genome shotgun (WGS) entry which is preliminary data.</text>
</comment>
<dbReference type="EMBL" id="SPLM01000072">
    <property type="protein sequence ID" value="TMW63801.1"/>
    <property type="molecule type" value="Genomic_DNA"/>
</dbReference>
<gene>
    <name evidence="1" type="ORF">Poli38472_002742</name>
</gene>
<dbReference type="Proteomes" id="UP000794436">
    <property type="component" value="Unassembled WGS sequence"/>
</dbReference>
<reference evidence="1" key="1">
    <citation type="submission" date="2019-03" db="EMBL/GenBank/DDBJ databases">
        <title>Long read genome sequence of the mycoparasitic Pythium oligandrum ATCC 38472 isolated from sugarbeet rhizosphere.</title>
        <authorList>
            <person name="Gaulin E."/>
        </authorList>
    </citation>
    <scope>NUCLEOTIDE SEQUENCE</scope>
    <source>
        <strain evidence="1">ATCC 38472_TT</strain>
    </source>
</reference>
<sequence>MTTTALPLVKPTASQSVAGGVLISELIGVSTVYLGPLSYFFSIQERCPIVSRIGTTLGYLSVSIEPLVAPEWANGTREIEAFTPYEPPAIDQVEDQLEDFIDRTVLYRLTILHADELVARRKFPQVALRYGFFREPMQQTETVIIDPSAQRVDFNITTTHIADVTTAFVKYINGSSLVIEVYGSK</sequence>
<dbReference type="OrthoDB" id="76911at2759"/>
<evidence type="ECO:0000313" key="1">
    <source>
        <dbReference type="EMBL" id="TMW63801.1"/>
    </source>
</evidence>
<accession>A0A8K1CHR4</accession>
<keyword evidence="2" id="KW-1185">Reference proteome</keyword>
<organism evidence="1 2">
    <name type="scientific">Pythium oligandrum</name>
    <name type="common">Mycoparasitic fungus</name>
    <dbReference type="NCBI Taxonomy" id="41045"/>
    <lineage>
        <taxon>Eukaryota</taxon>
        <taxon>Sar</taxon>
        <taxon>Stramenopiles</taxon>
        <taxon>Oomycota</taxon>
        <taxon>Peronosporomycetes</taxon>
        <taxon>Pythiales</taxon>
        <taxon>Pythiaceae</taxon>
        <taxon>Pythium</taxon>
    </lineage>
</organism>
<protein>
    <submittedName>
        <fullName evidence="1">Uncharacterized protein</fullName>
    </submittedName>
</protein>